<dbReference type="BioCyc" id="PSYR629263:G11X0-3273-MONOMER"/>
<keyword evidence="3" id="KW-1185">Reference proteome</keyword>
<keyword evidence="1" id="KW-1133">Transmembrane helix</keyword>
<proteinExistence type="predicted"/>
<dbReference type="Proteomes" id="UP000004986">
    <property type="component" value="Unassembled WGS sequence"/>
</dbReference>
<dbReference type="HOGENOM" id="CLU_2957258_0_0_6"/>
<accession>F3GAQ0</accession>
<feature type="transmembrane region" description="Helical" evidence="1">
    <location>
        <begin position="35"/>
        <end position="57"/>
    </location>
</feature>
<evidence type="ECO:0000256" key="1">
    <source>
        <dbReference type="SAM" id="Phobius"/>
    </source>
</evidence>
<name>F3GAQ0_PSESJ</name>
<gene>
    <name evidence="2" type="ORF">PSYPI_17862</name>
</gene>
<dbReference type="EMBL" id="AEAI01000880">
    <property type="protein sequence ID" value="EGH44150.1"/>
    <property type="molecule type" value="Genomic_DNA"/>
</dbReference>
<evidence type="ECO:0000313" key="2">
    <source>
        <dbReference type="EMBL" id="EGH44150.1"/>
    </source>
</evidence>
<evidence type="ECO:0000313" key="3">
    <source>
        <dbReference type="Proteomes" id="UP000004986"/>
    </source>
</evidence>
<dbReference type="AlphaFoldDB" id="F3GAQ0"/>
<keyword evidence="1" id="KW-0812">Transmembrane</keyword>
<organism evidence="2 3">
    <name type="scientific">Pseudomonas syringae pv. pisi str. 1704B</name>
    <dbReference type="NCBI Taxonomy" id="629263"/>
    <lineage>
        <taxon>Bacteria</taxon>
        <taxon>Pseudomonadati</taxon>
        <taxon>Pseudomonadota</taxon>
        <taxon>Gammaproteobacteria</taxon>
        <taxon>Pseudomonadales</taxon>
        <taxon>Pseudomonadaceae</taxon>
        <taxon>Pseudomonas</taxon>
        <taxon>Pseudomonas syringae</taxon>
    </lineage>
</organism>
<keyword evidence="1" id="KW-0472">Membrane</keyword>
<sequence length="59" mass="6704">MRVQTHQIPLRNAKKHLALAASAFLRVRLIGSDNLLMIVFDALISWGNALMLVEWMAEE</sequence>
<reference evidence="2 3" key="1">
    <citation type="journal article" date="2011" name="PLoS Pathog.">
        <title>Dynamic evolution of pathogenicity revealed by sequencing and comparative genomics of 19 Pseudomonas syringae isolates.</title>
        <authorList>
            <person name="Baltrus D.A."/>
            <person name="Nishimura M.T."/>
            <person name="Romanchuk A."/>
            <person name="Chang J.H."/>
            <person name="Mukhtar M.S."/>
            <person name="Cherkis K."/>
            <person name="Roach J."/>
            <person name="Grant S.R."/>
            <person name="Jones C.D."/>
            <person name="Dangl J.L."/>
        </authorList>
    </citation>
    <scope>NUCLEOTIDE SEQUENCE [LARGE SCALE GENOMIC DNA]</scope>
    <source>
        <strain evidence="2 3">1704B</strain>
    </source>
</reference>
<protein>
    <submittedName>
        <fullName evidence="2">Uncharacterized protein</fullName>
    </submittedName>
</protein>
<comment type="caution">
    <text evidence="2">The sequence shown here is derived from an EMBL/GenBank/DDBJ whole genome shotgun (WGS) entry which is preliminary data.</text>
</comment>